<comment type="similarity">
    <text evidence="1">Belongs to the peptidase U62 family.</text>
</comment>
<reference evidence="4" key="1">
    <citation type="journal article" date="2015" name="Nature">
        <title>Complex archaea that bridge the gap between prokaryotes and eukaryotes.</title>
        <authorList>
            <person name="Spang A."/>
            <person name="Saw J.H."/>
            <person name="Jorgensen S.L."/>
            <person name="Zaremba-Niedzwiedzka K."/>
            <person name="Martijn J."/>
            <person name="Lind A.E."/>
            <person name="van Eijk R."/>
            <person name="Schleper C."/>
            <person name="Guy L."/>
            <person name="Ettema T.J."/>
        </authorList>
    </citation>
    <scope>NUCLEOTIDE SEQUENCE</scope>
</reference>
<dbReference type="InterPro" id="IPR035068">
    <property type="entry name" value="TldD/PmbA_N"/>
</dbReference>
<dbReference type="Pfam" id="PF19289">
    <property type="entry name" value="PmbA_TldD_3rd"/>
    <property type="match status" value="1"/>
</dbReference>
<dbReference type="InterPro" id="IPR036059">
    <property type="entry name" value="TldD/PmbA_sf"/>
</dbReference>
<comment type="caution">
    <text evidence="4">The sequence shown here is derived from an EMBL/GenBank/DDBJ whole genome shotgun (WGS) entry which is preliminary data.</text>
</comment>
<evidence type="ECO:0008006" key="5">
    <source>
        <dbReference type="Google" id="ProtNLM"/>
    </source>
</evidence>
<gene>
    <name evidence="4" type="ORF">LCGC14_1353510</name>
</gene>
<evidence type="ECO:0000259" key="3">
    <source>
        <dbReference type="Pfam" id="PF19290"/>
    </source>
</evidence>
<proteinExistence type="inferred from homology"/>
<dbReference type="InterPro" id="IPR051463">
    <property type="entry name" value="Peptidase_U62_metallo"/>
</dbReference>
<dbReference type="GO" id="GO:0008237">
    <property type="term" value="F:metallopeptidase activity"/>
    <property type="evidence" value="ECO:0007669"/>
    <property type="project" value="InterPro"/>
</dbReference>
<evidence type="ECO:0000313" key="4">
    <source>
        <dbReference type="EMBL" id="KKM79078.1"/>
    </source>
</evidence>
<dbReference type="Pfam" id="PF19290">
    <property type="entry name" value="PmbA_TldD_2nd"/>
    <property type="match status" value="1"/>
</dbReference>
<dbReference type="GO" id="GO:0005829">
    <property type="term" value="C:cytosol"/>
    <property type="evidence" value="ECO:0007669"/>
    <property type="project" value="TreeGrafter"/>
</dbReference>
<accession>A0A0F9KAS9</accession>
<dbReference type="PANTHER" id="PTHR30624">
    <property type="entry name" value="UNCHARACTERIZED PROTEIN TLDD AND PMBA"/>
    <property type="match status" value="1"/>
</dbReference>
<name>A0A0F9KAS9_9ZZZZ</name>
<dbReference type="InterPro" id="IPR045570">
    <property type="entry name" value="Metalloprtase-TldD/E_cen_dom"/>
</dbReference>
<dbReference type="AlphaFoldDB" id="A0A0F9KAS9"/>
<feature type="domain" description="Metalloprotease TldD/E C-terminal" evidence="2">
    <location>
        <begin position="239"/>
        <end position="479"/>
    </location>
</feature>
<dbReference type="EMBL" id="LAZR01008388">
    <property type="protein sequence ID" value="KKM79078.1"/>
    <property type="molecule type" value="Genomic_DNA"/>
</dbReference>
<dbReference type="InterPro" id="IPR045569">
    <property type="entry name" value="Metalloprtase-TldD/E_C"/>
</dbReference>
<evidence type="ECO:0000259" key="2">
    <source>
        <dbReference type="Pfam" id="PF19289"/>
    </source>
</evidence>
<organism evidence="4">
    <name type="scientific">marine sediment metagenome</name>
    <dbReference type="NCBI Taxonomy" id="412755"/>
    <lineage>
        <taxon>unclassified sequences</taxon>
        <taxon>metagenomes</taxon>
        <taxon>ecological metagenomes</taxon>
    </lineage>
</organism>
<sequence>MEKFEDLKKIDDTLIGKLHKCAKDKIEYWDMRIGVSRGVKLDFTNKKSKEISAHYITECGIRTFINGGWGFCILKDFDASSILNGFHRAIKLAILSESFCTNKFRIEPRDPLIEDFKVNSRKNLEEVDIEEKIQLVKYHEEIASEYSPKIKNTRTLYVDGHTNSLFINSFNSHIFQDLSFLRLFNLVYTQENGIIQRAINSVGGIGGFEITNTKKAENLSKKTAKEAVDLLKAQSPVGGKFTIITDPKLTGTMIHEALGHACEADLVLNNESVLKDKIGHSVASKEVNVIDNPTMNQGKSFNLPFELFGCYFIDDEGIPSQKTTIIHNGILKNYLHSLETSSRMDTLPNGHGRSSSFSSRPQVRMGFTFLEPGDWSLEEILEDTKNGILCEDFQYGYTDPTTGNFQFKCKFSYRVINGEKKELMRDVSLSGMILEVLNKISAIGRETSYSDGMCGKGGQGVRVCDGGPHIRINDITVGGLN</sequence>
<dbReference type="SUPFAM" id="SSF111283">
    <property type="entry name" value="Putative modulator of DNA gyrase, PmbA/TldD"/>
    <property type="match status" value="1"/>
</dbReference>
<dbReference type="PANTHER" id="PTHR30624:SF0">
    <property type="entry name" value="METALLOPROTEASE SLR0863"/>
    <property type="match status" value="1"/>
</dbReference>
<dbReference type="InterPro" id="IPR025502">
    <property type="entry name" value="TldD"/>
</dbReference>
<feature type="domain" description="Metalloprotease TldD/E central" evidence="3">
    <location>
        <begin position="123"/>
        <end position="231"/>
    </location>
</feature>
<dbReference type="PIRSF" id="PIRSF004919">
    <property type="entry name" value="TldD"/>
    <property type="match status" value="1"/>
</dbReference>
<evidence type="ECO:0000256" key="1">
    <source>
        <dbReference type="ARBA" id="ARBA00005836"/>
    </source>
</evidence>
<dbReference type="GO" id="GO:0006508">
    <property type="term" value="P:proteolysis"/>
    <property type="evidence" value="ECO:0007669"/>
    <property type="project" value="InterPro"/>
</dbReference>
<protein>
    <recommendedName>
        <fullName evidence="5">TldD/PmbA family protein</fullName>
    </recommendedName>
</protein>
<dbReference type="Gene3D" id="3.30.2290.10">
    <property type="entry name" value="PmbA/TldD superfamily"/>
    <property type="match status" value="1"/>
</dbReference>